<organism evidence="1 2">
    <name type="scientific">Gossypium arboreum</name>
    <name type="common">Tree cotton</name>
    <name type="synonym">Gossypium nanking</name>
    <dbReference type="NCBI Taxonomy" id="29729"/>
    <lineage>
        <taxon>Eukaryota</taxon>
        <taxon>Viridiplantae</taxon>
        <taxon>Streptophyta</taxon>
        <taxon>Embryophyta</taxon>
        <taxon>Tracheophyta</taxon>
        <taxon>Spermatophyta</taxon>
        <taxon>Magnoliopsida</taxon>
        <taxon>eudicotyledons</taxon>
        <taxon>Gunneridae</taxon>
        <taxon>Pentapetalae</taxon>
        <taxon>rosids</taxon>
        <taxon>malvids</taxon>
        <taxon>Malvales</taxon>
        <taxon>Malvaceae</taxon>
        <taxon>Malvoideae</taxon>
        <taxon>Gossypium</taxon>
    </lineage>
</organism>
<proteinExistence type="predicted"/>
<dbReference type="Proteomes" id="UP001358586">
    <property type="component" value="Chromosome 11"/>
</dbReference>
<gene>
    <name evidence="1" type="ORF">PVK06_040856</name>
</gene>
<dbReference type="EMBL" id="JARKNE010000011">
    <property type="protein sequence ID" value="KAK5786224.1"/>
    <property type="molecule type" value="Genomic_DNA"/>
</dbReference>
<keyword evidence="2" id="KW-1185">Reference proteome</keyword>
<sequence>MKNENEVLYKQNENLTKKLRAEQVKNNGLYGKVATLDAELKKLGFDILFPLGTAWDEFVSKWKNSHDFYFKEGPFESIFVPTGDDVIVDPTVTESIEVVKREGRENKA</sequence>
<name>A0ABR0N9G3_GOSAR</name>
<evidence type="ECO:0000313" key="2">
    <source>
        <dbReference type="Proteomes" id="UP001358586"/>
    </source>
</evidence>
<protein>
    <submittedName>
        <fullName evidence="1">Uncharacterized protein</fullName>
    </submittedName>
</protein>
<comment type="caution">
    <text evidence="1">The sequence shown here is derived from an EMBL/GenBank/DDBJ whole genome shotgun (WGS) entry which is preliminary data.</text>
</comment>
<reference evidence="1 2" key="1">
    <citation type="submission" date="2023-03" db="EMBL/GenBank/DDBJ databases">
        <title>WGS of Gossypium arboreum.</title>
        <authorList>
            <person name="Yu D."/>
        </authorList>
    </citation>
    <scope>NUCLEOTIDE SEQUENCE [LARGE SCALE GENOMIC DNA]</scope>
    <source>
        <tissue evidence="1">Leaf</tissue>
    </source>
</reference>
<accession>A0ABR0N9G3</accession>
<evidence type="ECO:0000313" key="1">
    <source>
        <dbReference type="EMBL" id="KAK5786224.1"/>
    </source>
</evidence>